<protein>
    <submittedName>
        <fullName evidence="1">Uncharacterized protein</fullName>
    </submittedName>
</protein>
<sequence length="120" mass="12717">MVPHGPDQRERLRCADCNATPARTGHGPLRLRHAASCPIAADDRATAAADLEWLADNPGQARDRAPSAGELELFRVMGGTRRLARRLRVHVTAVRGGRGLVFHRDGVAVAATVDLPGGAA</sequence>
<proteinExistence type="predicted"/>
<dbReference type="Proteomes" id="UP000218505">
    <property type="component" value="Chromosome"/>
</dbReference>
<keyword evidence="2" id="KW-1185">Reference proteome</keyword>
<dbReference type="KEGG" id="apre:CNX65_01410"/>
<accession>A0A290YZA7</accession>
<dbReference type="RefSeq" id="WP_096491145.1">
    <property type="nucleotide sequence ID" value="NZ_CP023445.1"/>
</dbReference>
<evidence type="ECO:0000313" key="2">
    <source>
        <dbReference type="Proteomes" id="UP000218505"/>
    </source>
</evidence>
<dbReference type="AlphaFoldDB" id="A0A290YZA7"/>
<organism evidence="1 2">
    <name type="scientific">Actinosynnema pretiosum</name>
    <dbReference type="NCBI Taxonomy" id="42197"/>
    <lineage>
        <taxon>Bacteria</taxon>
        <taxon>Bacillati</taxon>
        <taxon>Actinomycetota</taxon>
        <taxon>Actinomycetes</taxon>
        <taxon>Pseudonocardiales</taxon>
        <taxon>Pseudonocardiaceae</taxon>
        <taxon>Actinosynnema</taxon>
    </lineage>
</organism>
<name>A0A290YZA7_9PSEU</name>
<reference evidence="1" key="1">
    <citation type="submission" date="2017-09" db="EMBL/GenBank/DDBJ databases">
        <title>Complete Genome Sequence of ansamitocin-producing Bacterium Actinosynnema pretiosum X47.</title>
        <authorList>
            <person name="Cao G."/>
            <person name="Zong G."/>
            <person name="Zhong C."/>
            <person name="Fu J."/>
        </authorList>
    </citation>
    <scope>NUCLEOTIDE SEQUENCE [LARGE SCALE GENOMIC DNA]</scope>
    <source>
        <strain evidence="1">X47</strain>
    </source>
</reference>
<dbReference type="EMBL" id="CP023445">
    <property type="protein sequence ID" value="ATE52111.1"/>
    <property type="molecule type" value="Genomic_DNA"/>
</dbReference>
<evidence type="ECO:0000313" key="1">
    <source>
        <dbReference type="EMBL" id="ATE52111.1"/>
    </source>
</evidence>
<gene>
    <name evidence="1" type="ORF">CNX65_01410</name>
</gene>